<organism evidence="2 3">
    <name type="scientific">Mycena rosella</name>
    <name type="common">Pink bonnet</name>
    <name type="synonym">Agaricus rosellus</name>
    <dbReference type="NCBI Taxonomy" id="1033263"/>
    <lineage>
        <taxon>Eukaryota</taxon>
        <taxon>Fungi</taxon>
        <taxon>Dikarya</taxon>
        <taxon>Basidiomycota</taxon>
        <taxon>Agaricomycotina</taxon>
        <taxon>Agaricomycetes</taxon>
        <taxon>Agaricomycetidae</taxon>
        <taxon>Agaricales</taxon>
        <taxon>Marasmiineae</taxon>
        <taxon>Mycenaceae</taxon>
        <taxon>Mycena</taxon>
    </lineage>
</organism>
<gene>
    <name evidence="2" type="ORF">B0H17DRAFT_1204989</name>
</gene>
<dbReference type="AlphaFoldDB" id="A0AAD7D834"/>
<proteinExistence type="predicted"/>
<dbReference type="EMBL" id="JARKIE010000106">
    <property type="protein sequence ID" value="KAJ7683691.1"/>
    <property type="molecule type" value="Genomic_DNA"/>
</dbReference>
<evidence type="ECO:0000313" key="2">
    <source>
        <dbReference type="EMBL" id="KAJ7683691.1"/>
    </source>
</evidence>
<evidence type="ECO:0000256" key="1">
    <source>
        <dbReference type="SAM" id="MobiDB-lite"/>
    </source>
</evidence>
<sequence>MLRRAKAVPGVGEKVIAVQVEFNPFELEAETFGFAAQIVLAWILTASPDFVPIPETRSATHAEASVLAIDGDKAGKDLAAREERLRSEEMRARERMRVMEGLRIMEERAMEGVTDEEVDEVVRSSEPWKAPDSHGIQMGLYPTRLKQSNTIPTYKAGKKDKPARSRTTPWSNTPRHWQNHLND</sequence>
<dbReference type="Proteomes" id="UP001221757">
    <property type="component" value="Unassembled WGS sequence"/>
</dbReference>
<feature type="region of interest" description="Disordered" evidence="1">
    <location>
        <begin position="124"/>
        <end position="183"/>
    </location>
</feature>
<accession>A0AAD7D834</accession>
<name>A0AAD7D834_MYCRO</name>
<evidence type="ECO:0000313" key="3">
    <source>
        <dbReference type="Proteomes" id="UP001221757"/>
    </source>
</evidence>
<comment type="caution">
    <text evidence="2">The sequence shown here is derived from an EMBL/GenBank/DDBJ whole genome shotgun (WGS) entry which is preliminary data.</text>
</comment>
<feature type="compositionally biased region" description="Polar residues" evidence="1">
    <location>
        <begin position="165"/>
        <end position="183"/>
    </location>
</feature>
<keyword evidence="3" id="KW-1185">Reference proteome</keyword>
<reference evidence="2" key="1">
    <citation type="submission" date="2023-03" db="EMBL/GenBank/DDBJ databases">
        <title>Massive genome expansion in bonnet fungi (Mycena s.s.) driven by repeated elements and novel gene families across ecological guilds.</title>
        <authorList>
            <consortium name="Lawrence Berkeley National Laboratory"/>
            <person name="Harder C.B."/>
            <person name="Miyauchi S."/>
            <person name="Viragh M."/>
            <person name="Kuo A."/>
            <person name="Thoen E."/>
            <person name="Andreopoulos B."/>
            <person name="Lu D."/>
            <person name="Skrede I."/>
            <person name="Drula E."/>
            <person name="Henrissat B."/>
            <person name="Morin E."/>
            <person name="Kohler A."/>
            <person name="Barry K."/>
            <person name="LaButti K."/>
            <person name="Morin E."/>
            <person name="Salamov A."/>
            <person name="Lipzen A."/>
            <person name="Mereny Z."/>
            <person name="Hegedus B."/>
            <person name="Baldrian P."/>
            <person name="Stursova M."/>
            <person name="Weitz H."/>
            <person name="Taylor A."/>
            <person name="Grigoriev I.V."/>
            <person name="Nagy L.G."/>
            <person name="Martin F."/>
            <person name="Kauserud H."/>
        </authorList>
    </citation>
    <scope>NUCLEOTIDE SEQUENCE</scope>
    <source>
        <strain evidence="2">CBHHK067</strain>
    </source>
</reference>
<protein>
    <submittedName>
        <fullName evidence="2">Uncharacterized protein</fullName>
    </submittedName>
</protein>